<feature type="compositionally biased region" description="Basic and acidic residues" evidence="1">
    <location>
        <begin position="234"/>
        <end position="244"/>
    </location>
</feature>
<keyword evidence="3" id="KW-1185">Reference proteome</keyword>
<gene>
    <name evidence="2" type="ORF">BD324DRAFT_627363</name>
</gene>
<dbReference type="Proteomes" id="UP000193218">
    <property type="component" value="Unassembled WGS sequence"/>
</dbReference>
<feature type="compositionally biased region" description="Low complexity" evidence="1">
    <location>
        <begin position="169"/>
        <end position="178"/>
    </location>
</feature>
<organism evidence="2 3">
    <name type="scientific">Kockovaella imperatae</name>
    <dbReference type="NCBI Taxonomy" id="4999"/>
    <lineage>
        <taxon>Eukaryota</taxon>
        <taxon>Fungi</taxon>
        <taxon>Dikarya</taxon>
        <taxon>Basidiomycota</taxon>
        <taxon>Agaricomycotina</taxon>
        <taxon>Tremellomycetes</taxon>
        <taxon>Tremellales</taxon>
        <taxon>Cuniculitremaceae</taxon>
        <taxon>Kockovaella</taxon>
    </lineage>
</organism>
<dbReference type="RefSeq" id="XP_021870906.1">
    <property type="nucleotide sequence ID" value="XM_022015991.1"/>
</dbReference>
<comment type="caution">
    <text evidence="2">The sequence shown here is derived from an EMBL/GenBank/DDBJ whole genome shotgun (WGS) entry which is preliminary data.</text>
</comment>
<feature type="compositionally biased region" description="Low complexity" evidence="1">
    <location>
        <begin position="147"/>
        <end position="157"/>
    </location>
</feature>
<dbReference type="EMBL" id="NBSH01000007">
    <property type="protein sequence ID" value="ORX36837.1"/>
    <property type="molecule type" value="Genomic_DNA"/>
</dbReference>
<reference evidence="2 3" key="1">
    <citation type="submission" date="2017-03" db="EMBL/GenBank/DDBJ databases">
        <title>Widespread Adenine N6-methylation of Active Genes in Fungi.</title>
        <authorList>
            <consortium name="DOE Joint Genome Institute"/>
            <person name="Mondo S.J."/>
            <person name="Dannebaum R.O."/>
            <person name="Kuo R.C."/>
            <person name="Louie K.B."/>
            <person name="Bewick A.J."/>
            <person name="Labutti K."/>
            <person name="Haridas S."/>
            <person name="Kuo A."/>
            <person name="Salamov A."/>
            <person name="Ahrendt S.R."/>
            <person name="Lau R."/>
            <person name="Bowen B.P."/>
            <person name="Lipzen A."/>
            <person name="Sullivan W."/>
            <person name="Andreopoulos W.B."/>
            <person name="Clum A."/>
            <person name="Lindquist E."/>
            <person name="Daum C."/>
            <person name="Northen T.R."/>
            <person name="Ramamoorthy G."/>
            <person name="Schmitz R.J."/>
            <person name="Gryganskyi A."/>
            <person name="Culley D."/>
            <person name="Magnuson J."/>
            <person name="James T.Y."/>
            <person name="O'Malley M.A."/>
            <person name="Stajich J.E."/>
            <person name="Spatafora J.W."/>
            <person name="Visel A."/>
            <person name="Grigoriev I.V."/>
        </authorList>
    </citation>
    <scope>NUCLEOTIDE SEQUENCE [LARGE SCALE GENOMIC DNA]</scope>
    <source>
        <strain evidence="2 3">NRRL Y-17943</strain>
    </source>
</reference>
<name>A0A1Y1UH35_9TREE</name>
<accession>A0A1Y1UH35</accession>
<evidence type="ECO:0000313" key="3">
    <source>
        <dbReference type="Proteomes" id="UP000193218"/>
    </source>
</evidence>
<feature type="region of interest" description="Disordered" evidence="1">
    <location>
        <begin position="226"/>
        <end position="246"/>
    </location>
</feature>
<evidence type="ECO:0000313" key="2">
    <source>
        <dbReference type="EMBL" id="ORX36837.1"/>
    </source>
</evidence>
<feature type="region of interest" description="Disordered" evidence="1">
    <location>
        <begin position="42"/>
        <end position="69"/>
    </location>
</feature>
<dbReference type="GeneID" id="33557800"/>
<dbReference type="AlphaFoldDB" id="A0A1Y1UH35"/>
<protein>
    <submittedName>
        <fullName evidence="2">Uncharacterized protein</fullName>
    </submittedName>
</protein>
<feature type="compositionally biased region" description="Gly residues" evidence="1">
    <location>
        <begin position="158"/>
        <end position="168"/>
    </location>
</feature>
<feature type="compositionally biased region" description="Polar residues" evidence="1">
    <location>
        <begin position="47"/>
        <end position="61"/>
    </location>
</feature>
<dbReference type="InParanoid" id="A0A1Y1UH35"/>
<sequence length="303" mass="32610">MEDLVGALSGGMHVSQERQNLQALQEYLTNTMSFPHMPMNGHPGYPPQTSRSASHSRNYNNIHYHPSSSASASTSAAAAQITGMIPPPISPVLSPTTSFHPAPYASPINNTAFFHSVEELPKPEQYPHHHAMQRSSSSGFPEHSGLGMSSISTAFGSSSGGVGGGGHGLQSASSSYSTDDSESLSGFEADAFAPLWQRTDRWGRKDEEKSSNPWAGFIGQASIFGKRNASVESSGKKPMRDQPFRVDGMPEDLDMDMDMGMNDDREHAGATGSLQIITEAEQPKRSLGISFGGWDRGRRKRAP</sequence>
<evidence type="ECO:0000256" key="1">
    <source>
        <dbReference type="SAM" id="MobiDB-lite"/>
    </source>
</evidence>
<feature type="region of interest" description="Disordered" evidence="1">
    <location>
        <begin position="125"/>
        <end position="183"/>
    </location>
</feature>
<dbReference type="OrthoDB" id="2564985at2759"/>
<proteinExistence type="predicted"/>